<reference evidence="5" key="1">
    <citation type="submission" date="2015-07" db="EMBL/GenBank/DDBJ databases">
        <title>Draft Genome Sequence of Oceanobacillus picturae Heshi-B3 that Was Isolated from Fermented Rice Bran with Aging Salted Mackerel, Which Was Named Heshiko as Traditional Fermented Seafood in Japan.</title>
        <authorList>
            <person name="Akuzawa S."/>
            <person name="Nakagawa J."/>
            <person name="Kanekatsu T."/>
            <person name="Kanesaki Y."/>
            <person name="Suzuki T."/>
        </authorList>
    </citation>
    <scope>NUCLEOTIDE SEQUENCE [LARGE SCALE GENOMIC DNA]</scope>
    <source>
        <strain evidence="5">Heshi-B3</strain>
    </source>
</reference>
<dbReference type="InterPro" id="IPR014574">
    <property type="entry name" value="UCP032908"/>
</dbReference>
<feature type="domain" description="DUF5808" evidence="3">
    <location>
        <begin position="323"/>
        <end position="348"/>
    </location>
</feature>
<dbReference type="EMBL" id="BBXV01000013">
    <property type="protein sequence ID" value="GAQ17204.1"/>
    <property type="molecule type" value="Genomic_DNA"/>
</dbReference>
<evidence type="ECO:0000256" key="1">
    <source>
        <dbReference type="SAM" id="Phobius"/>
    </source>
</evidence>
<protein>
    <recommendedName>
        <fullName evidence="6">DUF1648 domain-containing protein</fullName>
    </recommendedName>
</protein>
<feature type="domain" description="DUF1648" evidence="2">
    <location>
        <begin position="147"/>
        <end position="195"/>
    </location>
</feature>
<feature type="transmembrane region" description="Helical" evidence="1">
    <location>
        <begin position="265"/>
        <end position="287"/>
    </location>
</feature>
<reference evidence="4 5" key="2">
    <citation type="journal article" date="2016" name="Genome Announc.">
        <title>Draft Genome Sequence of Oceanobacillus picturae Heshi-B3, Isolated from Fermented Rice Bran in a Traditional Japanese Seafood Dish.</title>
        <authorList>
            <person name="Akuzawa S."/>
            <person name="Nagaoka J."/>
            <person name="Kanekatsu M."/>
            <person name="Kanesaki Y."/>
            <person name="Suzuki T."/>
        </authorList>
    </citation>
    <scope>NUCLEOTIDE SEQUENCE [LARGE SCALE GENOMIC DNA]</scope>
    <source>
        <strain evidence="4 5">Heshi-B3</strain>
    </source>
</reference>
<feature type="transmembrane region" description="Helical" evidence="1">
    <location>
        <begin position="6"/>
        <end position="25"/>
    </location>
</feature>
<evidence type="ECO:0000259" key="2">
    <source>
        <dbReference type="Pfam" id="PF07853"/>
    </source>
</evidence>
<sequence>MTFILLLFFFIIVPVFIIMMFIPYLTRKTESFGVSIPEEIYHTNEMKQFRKKYAIAVGIVSLIVTIIFLGFGTTSDNETTLSILLGAIILGYLIISFFLYLHFHRQVKKRKAEEGWVKNKKQQLSLDLRFRRQKLSVSNLWFIPSFIIAFITAALSFIYYDTLPDTIPMQYDFSGNITNSADTSYRVILLMPIMQVFLACLFLFVNIIITRAKQQIDADNPESSAEQNRVFRRRWSAFIVITSYGLTLLFSFIQYSFYQPIQSELLVGAPLVLTGGMIIAALLLSITTGQGGSRVRKQSVNNSSYVDRDDDRYWKLGQFYFNKNDPALFLEKRFGIGWTVNMARPLAWIMLLGIILLAAGIPILLSM</sequence>
<feature type="transmembrane region" description="Helical" evidence="1">
    <location>
        <begin position="235"/>
        <end position="253"/>
    </location>
</feature>
<dbReference type="PANTHER" id="PTHR37810:SF9">
    <property type="entry name" value="MEMBRANE PROTEIN"/>
    <property type="match status" value="1"/>
</dbReference>
<gene>
    <name evidence="4" type="ORF">OPHB3_1129</name>
</gene>
<proteinExistence type="predicted"/>
<organism evidence="4 5">
    <name type="scientific">Oceanobacillus picturae</name>
    <dbReference type="NCBI Taxonomy" id="171693"/>
    <lineage>
        <taxon>Bacteria</taxon>
        <taxon>Bacillati</taxon>
        <taxon>Bacillota</taxon>
        <taxon>Bacilli</taxon>
        <taxon>Bacillales</taxon>
        <taxon>Bacillaceae</taxon>
        <taxon>Oceanobacillus</taxon>
    </lineage>
</organism>
<evidence type="ECO:0008006" key="6">
    <source>
        <dbReference type="Google" id="ProtNLM"/>
    </source>
</evidence>
<comment type="caution">
    <text evidence="4">The sequence shown here is derived from an EMBL/GenBank/DDBJ whole genome shotgun (WGS) entry which is preliminary data.</text>
</comment>
<dbReference type="OrthoDB" id="157646at2"/>
<feature type="transmembrane region" description="Helical" evidence="1">
    <location>
        <begin position="53"/>
        <end position="71"/>
    </location>
</feature>
<evidence type="ECO:0000313" key="4">
    <source>
        <dbReference type="EMBL" id="GAQ17204.1"/>
    </source>
</evidence>
<feature type="transmembrane region" description="Helical" evidence="1">
    <location>
        <begin position="187"/>
        <end position="209"/>
    </location>
</feature>
<dbReference type="InterPro" id="IPR043831">
    <property type="entry name" value="DUF5808"/>
</dbReference>
<dbReference type="Pfam" id="PF19124">
    <property type="entry name" value="DUF5808"/>
    <property type="match status" value="1"/>
</dbReference>
<dbReference type="Pfam" id="PF07853">
    <property type="entry name" value="DUF1648"/>
    <property type="match status" value="1"/>
</dbReference>
<keyword evidence="1" id="KW-1133">Transmembrane helix</keyword>
<dbReference type="RefSeq" id="WP_058949687.1">
    <property type="nucleotide sequence ID" value="NZ_BBXV01000013.1"/>
</dbReference>
<feature type="transmembrane region" description="Helical" evidence="1">
    <location>
        <begin position="346"/>
        <end position="365"/>
    </location>
</feature>
<feature type="transmembrane region" description="Helical" evidence="1">
    <location>
        <begin position="83"/>
        <end position="101"/>
    </location>
</feature>
<name>A0A0U9HAP3_9BACI</name>
<evidence type="ECO:0000259" key="3">
    <source>
        <dbReference type="Pfam" id="PF19124"/>
    </source>
</evidence>
<dbReference type="Gene3D" id="1.20.1070.10">
    <property type="entry name" value="Rhodopsin 7-helix transmembrane proteins"/>
    <property type="match status" value="1"/>
</dbReference>
<dbReference type="InterPro" id="IPR012867">
    <property type="entry name" value="DUF1648"/>
</dbReference>
<dbReference type="GO" id="GO:0009636">
    <property type="term" value="P:response to toxic substance"/>
    <property type="evidence" value="ECO:0007669"/>
    <property type="project" value="TreeGrafter"/>
</dbReference>
<dbReference type="PIRSF" id="PIRSF032908">
    <property type="entry name" value="UCP032908"/>
    <property type="match status" value="1"/>
</dbReference>
<keyword evidence="1" id="KW-0472">Membrane</keyword>
<dbReference type="PANTHER" id="PTHR37810">
    <property type="entry name" value="IMMUNITY PROTEIN SDPI"/>
    <property type="match status" value="1"/>
</dbReference>
<dbReference type="AlphaFoldDB" id="A0A0U9HAP3"/>
<keyword evidence="1" id="KW-0812">Transmembrane</keyword>
<dbReference type="Proteomes" id="UP000052946">
    <property type="component" value="Unassembled WGS sequence"/>
</dbReference>
<evidence type="ECO:0000313" key="5">
    <source>
        <dbReference type="Proteomes" id="UP000052946"/>
    </source>
</evidence>
<feature type="transmembrane region" description="Helical" evidence="1">
    <location>
        <begin position="139"/>
        <end position="160"/>
    </location>
</feature>
<accession>A0A0U9HAP3</accession>